<dbReference type="Pfam" id="PF00581">
    <property type="entry name" value="Rhodanese"/>
    <property type="match status" value="1"/>
</dbReference>
<keyword evidence="5" id="KW-0378">Hydrolase</keyword>
<evidence type="ECO:0000256" key="2">
    <source>
        <dbReference type="ARBA" id="ARBA00013064"/>
    </source>
</evidence>
<dbReference type="Proteomes" id="UP000038040">
    <property type="component" value="Unplaced"/>
</dbReference>
<evidence type="ECO:0000313" key="11">
    <source>
        <dbReference type="Proteomes" id="UP000038040"/>
    </source>
</evidence>
<evidence type="ECO:0000256" key="6">
    <source>
        <dbReference type="ARBA" id="ARBA00022912"/>
    </source>
</evidence>
<evidence type="ECO:0000256" key="8">
    <source>
        <dbReference type="ARBA" id="ARBA00051722"/>
    </source>
</evidence>
<dbReference type="InterPro" id="IPR001763">
    <property type="entry name" value="Rhodanese-like_dom"/>
</dbReference>
<dbReference type="SUPFAM" id="SSF52821">
    <property type="entry name" value="Rhodanese/Cell cycle control phosphatase"/>
    <property type="match status" value="1"/>
</dbReference>
<evidence type="ECO:0000256" key="5">
    <source>
        <dbReference type="ARBA" id="ARBA00022801"/>
    </source>
</evidence>
<evidence type="ECO:0000256" key="3">
    <source>
        <dbReference type="ARBA" id="ARBA00022618"/>
    </source>
</evidence>
<reference evidence="12" key="1">
    <citation type="submission" date="2017-02" db="UniProtKB">
        <authorList>
            <consortium name="WormBaseParasite"/>
        </authorList>
    </citation>
    <scope>IDENTIFICATION</scope>
</reference>
<dbReference type="GO" id="GO:0004725">
    <property type="term" value="F:protein tyrosine phosphatase activity"/>
    <property type="evidence" value="ECO:0007669"/>
    <property type="project" value="UniProtKB-EC"/>
</dbReference>
<evidence type="ECO:0000256" key="1">
    <source>
        <dbReference type="ARBA" id="ARBA00011065"/>
    </source>
</evidence>
<dbReference type="Gene3D" id="3.40.250.10">
    <property type="entry name" value="Rhodanese-like domain"/>
    <property type="match status" value="1"/>
</dbReference>
<feature type="domain" description="Rhodanese" evidence="10">
    <location>
        <begin position="77"/>
        <end position="186"/>
    </location>
</feature>
<comment type="catalytic activity">
    <reaction evidence="8">
        <text>O-phospho-L-tyrosyl-[protein] + H2O = L-tyrosyl-[protein] + phosphate</text>
        <dbReference type="Rhea" id="RHEA:10684"/>
        <dbReference type="Rhea" id="RHEA-COMP:10136"/>
        <dbReference type="Rhea" id="RHEA-COMP:20101"/>
        <dbReference type="ChEBI" id="CHEBI:15377"/>
        <dbReference type="ChEBI" id="CHEBI:43474"/>
        <dbReference type="ChEBI" id="CHEBI:46858"/>
        <dbReference type="ChEBI" id="CHEBI:61978"/>
        <dbReference type="EC" id="3.1.3.48"/>
    </reaction>
</comment>
<dbReference type="GO" id="GO:0005737">
    <property type="term" value="C:cytoplasm"/>
    <property type="evidence" value="ECO:0007669"/>
    <property type="project" value="TreeGrafter"/>
</dbReference>
<dbReference type="InterPro" id="IPR000751">
    <property type="entry name" value="MPI_Phosphatase"/>
</dbReference>
<evidence type="ECO:0000259" key="10">
    <source>
        <dbReference type="PROSITE" id="PS50206"/>
    </source>
</evidence>
<dbReference type="PRINTS" id="PR00716">
    <property type="entry name" value="MPIPHPHTASE"/>
</dbReference>
<evidence type="ECO:0000313" key="12">
    <source>
        <dbReference type="WBParaSite" id="DME_0000291801-mRNA-1"/>
    </source>
</evidence>
<evidence type="ECO:0000256" key="9">
    <source>
        <dbReference type="SAM" id="MobiDB-lite"/>
    </source>
</evidence>
<dbReference type="WBParaSite" id="DME_0000291801-mRNA-1">
    <property type="protein sequence ID" value="DME_0000291801-mRNA-1"/>
    <property type="gene ID" value="DME_0000291801"/>
</dbReference>
<feature type="region of interest" description="Disordered" evidence="9">
    <location>
        <begin position="214"/>
        <end position="246"/>
    </location>
</feature>
<dbReference type="PANTHER" id="PTHR10828">
    <property type="entry name" value="M-PHASE INDUCER PHOSPHATASE DUAL SPECIFICITY PHOSPHATASE CDC25"/>
    <property type="match status" value="1"/>
</dbReference>
<keyword evidence="3" id="KW-0132">Cell division</keyword>
<feature type="compositionally biased region" description="Basic residues" evidence="9">
    <location>
        <begin position="223"/>
        <end position="236"/>
    </location>
</feature>
<dbReference type="PROSITE" id="PS50206">
    <property type="entry name" value="RHODANESE_3"/>
    <property type="match status" value="1"/>
</dbReference>
<dbReference type="SMART" id="SM00450">
    <property type="entry name" value="RHOD"/>
    <property type="match status" value="1"/>
</dbReference>
<keyword evidence="7" id="KW-0131">Cell cycle</keyword>
<evidence type="ECO:0000256" key="7">
    <source>
        <dbReference type="ARBA" id="ARBA00023306"/>
    </source>
</evidence>
<keyword evidence="6" id="KW-0904">Protein phosphatase</keyword>
<dbReference type="InterPro" id="IPR036873">
    <property type="entry name" value="Rhodanese-like_dom_sf"/>
</dbReference>
<organism evidence="11 12">
    <name type="scientific">Dracunculus medinensis</name>
    <name type="common">Guinea worm</name>
    <dbReference type="NCBI Taxonomy" id="318479"/>
    <lineage>
        <taxon>Eukaryota</taxon>
        <taxon>Metazoa</taxon>
        <taxon>Ecdysozoa</taxon>
        <taxon>Nematoda</taxon>
        <taxon>Chromadorea</taxon>
        <taxon>Rhabditida</taxon>
        <taxon>Spirurina</taxon>
        <taxon>Dracunculoidea</taxon>
        <taxon>Dracunculidae</taxon>
        <taxon>Dracunculus</taxon>
    </lineage>
</organism>
<dbReference type="GO" id="GO:0000086">
    <property type="term" value="P:G2/M transition of mitotic cell cycle"/>
    <property type="evidence" value="ECO:0007669"/>
    <property type="project" value="TreeGrafter"/>
</dbReference>
<keyword evidence="4" id="KW-0498">Mitosis</keyword>
<accession>A0A0N4U7F7</accession>
<dbReference type="EC" id="3.1.3.48" evidence="2"/>
<protein>
    <recommendedName>
        <fullName evidence="2">protein-tyrosine-phosphatase</fullName>
        <ecNumber evidence="2">3.1.3.48</ecNumber>
    </recommendedName>
</protein>
<sequence length="246" mass="29056">LSLVKAKTFSVSQCKMPQFIVWSPKLSPQIVSFLSLTYSINYSLRTTEKPLLNSIAFKSIDAEVIIELLMKLTADEFTNKYALIDCRYPFEYNGGHIKLAVNIYDRKKLVDYFYPNDALRFIEISRKIPIFYCEYSKIRGPNMAYALRAEDRIRNKLNYPMVDYLEMYILDRGYKNFYEINQRINKDCCEPDAYIPMNDPRFISDLMNYDLHRSKSTSGTKSKSMKKQWKRKKRKKTSLDPVLEEV</sequence>
<dbReference type="GO" id="GO:0010971">
    <property type="term" value="P:positive regulation of G2/M transition of mitotic cell cycle"/>
    <property type="evidence" value="ECO:0007669"/>
    <property type="project" value="TreeGrafter"/>
</dbReference>
<dbReference type="AlphaFoldDB" id="A0A0N4U7F7"/>
<name>A0A0N4U7F7_DRAME</name>
<dbReference type="PANTHER" id="PTHR10828:SF76">
    <property type="entry name" value="M-PHASE INDUCER PHOSPHATASE"/>
    <property type="match status" value="1"/>
</dbReference>
<evidence type="ECO:0000256" key="4">
    <source>
        <dbReference type="ARBA" id="ARBA00022776"/>
    </source>
</evidence>
<dbReference type="GO" id="GO:0005634">
    <property type="term" value="C:nucleus"/>
    <property type="evidence" value="ECO:0007669"/>
    <property type="project" value="TreeGrafter"/>
</dbReference>
<dbReference type="FunFam" id="3.40.250.10:FF:000021">
    <property type="entry name" value="M-phase inducer phosphatase cdc-25.2"/>
    <property type="match status" value="1"/>
</dbReference>
<proteinExistence type="inferred from homology"/>
<comment type="similarity">
    <text evidence="1">Belongs to the MPI phosphatase family.</text>
</comment>
<dbReference type="GO" id="GO:0110032">
    <property type="term" value="P:positive regulation of G2/MI transition of meiotic cell cycle"/>
    <property type="evidence" value="ECO:0007669"/>
    <property type="project" value="TreeGrafter"/>
</dbReference>
<dbReference type="GO" id="GO:0051301">
    <property type="term" value="P:cell division"/>
    <property type="evidence" value="ECO:0007669"/>
    <property type="project" value="UniProtKB-KW"/>
</dbReference>